<proteinExistence type="predicted"/>
<comment type="caution">
    <text evidence="1">The sequence shown here is derived from an EMBL/GenBank/DDBJ whole genome shotgun (WGS) entry which is preliminary data.</text>
</comment>
<dbReference type="GeneID" id="81425809"/>
<keyword evidence="2" id="KW-1185">Reference proteome</keyword>
<name>A0A9W9I6I0_9EURO</name>
<dbReference type="AlphaFoldDB" id="A0A9W9I6I0"/>
<dbReference type="Proteomes" id="UP001149163">
    <property type="component" value="Unassembled WGS sequence"/>
</dbReference>
<gene>
    <name evidence="1" type="ORF">N7482_004508</name>
</gene>
<dbReference type="RefSeq" id="XP_056545375.1">
    <property type="nucleotide sequence ID" value="XM_056686633.1"/>
</dbReference>
<dbReference type="EMBL" id="JAPQKN010000002">
    <property type="protein sequence ID" value="KAJ5168914.1"/>
    <property type="molecule type" value="Genomic_DNA"/>
</dbReference>
<reference evidence="1" key="2">
    <citation type="journal article" date="2023" name="IMA Fungus">
        <title>Comparative genomic study of the Penicillium genus elucidates a diverse pangenome and 15 lateral gene transfer events.</title>
        <authorList>
            <person name="Petersen C."/>
            <person name="Sorensen T."/>
            <person name="Nielsen M.R."/>
            <person name="Sondergaard T.E."/>
            <person name="Sorensen J.L."/>
            <person name="Fitzpatrick D.A."/>
            <person name="Frisvad J.C."/>
            <person name="Nielsen K.L."/>
        </authorList>
    </citation>
    <scope>NUCLEOTIDE SEQUENCE</scope>
    <source>
        <strain evidence="1">IBT 26290</strain>
    </source>
</reference>
<organism evidence="1 2">
    <name type="scientific">Penicillium canariense</name>
    <dbReference type="NCBI Taxonomy" id="189055"/>
    <lineage>
        <taxon>Eukaryota</taxon>
        <taxon>Fungi</taxon>
        <taxon>Dikarya</taxon>
        <taxon>Ascomycota</taxon>
        <taxon>Pezizomycotina</taxon>
        <taxon>Eurotiomycetes</taxon>
        <taxon>Eurotiomycetidae</taxon>
        <taxon>Eurotiales</taxon>
        <taxon>Aspergillaceae</taxon>
        <taxon>Penicillium</taxon>
    </lineage>
</organism>
<sequence>MWNDALDEQYVDEVLQARFMDFRLDLPNRLIVYTARYAEALAMVASGEVFFAVKSFDGEGGGQGAYQLPLQGAANVWRSYEFPTLQRNSAVTKVTSIDISNNNHKSVDWQPNKGLEELPASTASSLVPPAPATCNAKFKRDSSACVVPTLCSEECEDED</sequence>
<dbReference type="OrthoDB" id="4156055at2759"/>
<evidence type="ECO:0000313" key="1">
    <source>
        <dbReference type="EMBL" id="KAJ5168914.1"/>
    </source>
</evidence>
<protein>
    <submittedName>
        <fullName evidence="1">Uncharacterized protein</fullName>
    </submittedName>
</protein>
<evidence type="ECO:0000313" key="2">
    <source>
        <dbReference type="Proteomes" id="UP001149163"/>
    </source>
</evidence>
<accession>A0A9W9I6I0</accession>
<reference evidence="1" key="1">
    <citation type="submission" date="2022-11" db="EMBL/GenBank/DDBJ databases">
        <authorList>
            <person name="Petersen C."/>
        </authorList>
    </citation>
    <scope>NUCLEOTIDE SEQUENCE</scope>
    <source>
        <strain evidence="1">IBT 26290</strain>
    </source>
</reference>